<organism evidence="1">
    <name type="scientific">Hexamita inflata</name>
    <dbReference type="NCBI Taxonomy" id="28002"/>
    <lineage>
        <taxon>Eukaryota</taxon>
        <taxon>Metamonada</taxon>
        <taxon>Diplomonadida</taxon>
        <taxon>Hexamitidae</taxon>
        <taxon>Hexamitinae</taxon>
        <taxon>Hexamita</taxon>
    </lineage>
</organism>
<reference evidence="2 3" key="2">
    <citation type="submission" date="2024-07" db="EMBL/GenBank/DDBJ databases">
        <authorList>
            <person name="Akdeniz Z."/>
        </authorList>
    </citation>
    <scope>NUCLEOTIDE SEQUENCE [LARGE SCALE GENOMIC DNA]</scope>
</reference>
<evidence type="ECO:0000313" key="2">
    <source>
        <dbReference type="EMBL" id="CAL5982011.1"/>
    </source>
</evidence>
<dbReference type="Proteomes" id="UP001642409">
    <property type="component" value="Unassembled WGS sequence"/>
</dbReference>
<protein>
    <submittedName>
        <fullName evidence="2">Hypothetical_protein</fullName>
    </submittedName>
</protein>
<accession>A0AA86QFH8</accession>
<name>A0AA86QFH8_9EUKA</name>
<gene>
    <name evidence="1" type="ORF">HINF_LOCUS39759</name>
    <name evidence="2" type="ORF">HINF_LOCUS6930</name>
</gene>
<dbReference type="AlphaFoldDB" id="A0AA86QFH8"/>
<dbReference type="EMBL" id="CATOUU010000831">
    <property type="protein sequence ID" value="CAI9952114.1"/>
    <property type="molecule type" value="Genomic_DNA"/>
</dbReference>
<evidence type="ECO:0000313" key="3">
    <source>
        <dbReference type="Proteomes" id="UP001642409"/>
    </source>
</evidence>
<sequence>MNQYVHHQIIQGIAQLLQLDYSPDLEHHIITQVLQLPEHLINQLFTSLSQNMNVDQNTLYKHFNNSYRFKCTQTQPEKSTSFKQKFEQALKTVLSSYNNFVLTFKSDSDLCEYLNQHFRMNGQMNFWPKMNSIIPEKNERQLREYYQKSFQRCMYQECITELDKTLLCKLIDQMQGQKPAVIANRFFEHVGTEKYFKRNVIMYIVNRKNK</sequence>
<keyword evidence="3" id="KW-1185">Reference proteome</keyword>
<comment type="caution">
    <text evidence="1">The sequence shown here is derived from an EMBL/GenBank/DDBJ whole genome shotgun (WGS) entry which is preliminary data.</text>
</comment>
<evidence type="ECO:0000313" key="1">
    <source>
        <dbReference type="EMBL" id="CAI9952114.1"/>
    </source>
</evidence>
<reference evidence="1" key="1">
    <citation type="submission" date="2023-06" db="EMBL/GenBank/DDBJ databases">
        <authorList>
            <person name="Kurt Z."/>
        </authorList>
    </citation>
    <scope>NUCLEOTIDE SEQUENCE</scope>
</reference>
<dbReference type="EMBL" id="CAXDID020000014">
    <property type="protein sequence ID" value="CAL5982011.1"/>
    <property type="molecule type" value="Genomic_DNA"/>
</dbReference>
<proteinExistence type="predicted"/>